<organism evidence="7 8">
    <name type="scientific">Elizabethkingia argenteiflava</name>
    <dbReference type="NCBI Taxonomy" id="2681556"/>
    <lineage>
        <taxon>Bacteria</taxon>
        <taxon>Pseudomonadati</taxon>
        <taxon>Bacteroidota</taxon>
        <taxon>Flavobacteriia</taxon>
        <taxon>Flavobacteriales</taxon>
        <taxon>Weeksellaceae</taxon>
        <taxon>Elizabethkingia</taxon>
    </lineage>
</organism>
<proteinExistence type="predicted"/>
<evidence type="ECO:0000313" key="8">
    <source>
        <dbReference type="Proteomes" id="UP000553459"/>
    </source>
</evidence>
<gene>
    <name evidence="7" type="ORF">GNY06_08205</name>
</gene>
<dbReference type="PANTHER" id="PTHR39210">
    <property type="entry name" value="HEPARIN-SULFATE LYASE"/>
    <property type="match status" value="1"/>
</dbReference>
<evidence type="ECO:0000313" key="7">
    <source>
        <dbReference type="EMBL" id="NAW51364.1"/>
    </source>
</evidence>
<evidence type="ECO:0000259" key="6">
    <source>
        <dbReference type="Pfam" id="PF16889"/>
    </source>
</evidence>
<dbReference type="Pfam" id="PF16889">
    <property type="entry name" value="Hepar_II_III_N"/>
    <property type="match status" value="1"/>
</dbReference>
<evidence type="ECO:0000256" key="3">
    <source>
        <dbReference type="ARBA" id="ARBA00022764"/>
    </source>
</evidence>
<comment type="caution">
    <text evidence="7">The sequence shown here is derived from an EMBL/GenBank/DDBJ whole genome shotgun (WGS) entry which is preliminary data.</text>
</comment>
<keyword evidence="3" id="KW-0574">Periplasm</keyword>
<evidence type="ECO:0000256" key="2">
    <source>
        <dbReference type="ARBA" id="ARBA00022729"/>
    </source>
</evidence>
<dbReference type="InterPro" id="IPR008929">
    <property type="entry name" value="Chondroitin_lyas"/>
</dbReference>
<feature type="domain" description="Heparin-sulfate lyase N-terminal" evidence="6">
    <location>
        <begin position="150"/>
        <end position="326"/>
    </location>
</feature>
<dbReference type="SUPFAM" id="SSF48230">
    <property type="entry name" value="Chondroitin AC/alginate lyase"/>
    <property type="match status" value="1"/>
</dbReference>
<dbReference type="Gene3D" id="1.50.10.100">
    <property type="entry name" value="Chondroitin AC/alginate lyase"/>
    <property type="match status" value="1"/>
</dbReference>
<dbReference type="EMBL" id="JAAABJ010000519">
    <property type="protein sequence ID" value="NAW51364.1"/>
    <property type="molecule type" value="Genomic_DNA"/>
</dbReference>
<keyword evidence="4" id="KW-0456">Lyase</keyword>
<dbReference type="InterPro" id="IPR012480">
    <property type="entry name" value="Hepar_II_III_C"/>
</dbReference>
<comment type="subcellular location">
    <subcellularLocation>
        <location evidence="1">Periplasm</location>
    </subcellularLocation>
</comment>
<reference evidence="7 8" key="1">
    <citation type="submission" date="2019-11" db="EMBL/GenBank/DDBJ databases">
        <title>Characterization of Elizabethkingia argenteiflava sp. nov., isolated from inner surface of Soybean Pods.</title>
        <authorList>
            <person name="Mo S."/>
        </authorList>
    </citation>
    <scope>NUCLEOTIDE SEQUENCE [LARGE SCALE GENOMIC DNA]</scope>
    <source>
        <strain evidence="7 8">YB22</strain>
    </source>
</reference>
<dbReference type="GO" id="GO:0042597">
    <property type="term" value="C:periplasmic space"/>
    <property type="evidence" value="ECO:0007669"/>
    <property type="project" value="UniProtKB-SubCell"/>
</dbReference>
<dbReference type="Pfam" id="PF07940">
    <property type="entry name" value="Hepar_II_III_C"/>
    <property type="match status" value="1"/>
</dbReference>
<name>A0A845PU64_9FLAO</name>
<sequence>MGLRYIIYRIRHEFEKKIGSLKKRHPEDLAFKHTISLEEWKKNKNNFLLEGKEQLKIPKEQSIVLKNTAERILKGDLLFFNAVWMSLGIDYKWNLNPSNGYAFDLTKHWSEIPDLSEEAGDIKFVWEKSRFSYLLILIRYDYHFDKDLSEFVFSEIESWIDSNPINKGPNWRCSQEISLRILNWCFALYYYQNSKAFTEQRWNKIQKIIYASVHHVYHHIDFSRIAVRNNHAITETLFLTVSNILFPFIPETNKWARDGKNWFEQEIQYQIYDDGTFLQFSMNYHRVVVQLLSLAFSLYNKNNQQFSPHVYDKAYKSLNFLYQCMQDENGYLPNYGSNDGSLFFPVSNSEYRDYRPQLNTLHFILTTQHLFQEASIQSEVAWYGGGENPSSPYERLSKIQGVMCFDSGGYYLCRHRDFFTFIRCGDHKDRPAQADNLHLDIWYKGENILRDSGTYKYNTDSEKLLYFMGSASHNTVMVNNQSQMLKGGRFIWYYWTQKISALWEETDEAFIFKGRIKAFQFLNKKATHQRTMVISKNRTEWLVKDDLTHLKGYEMKQIWHPSSPQIKIQSLGKECLAFTSYNSSYYGSFTEEAGLYFPFYNAIETKITFQAL</sequence>
<dbReference type="RefSeq" id="WP_166519642.1">
    <property type="nucleotide sequence ID" value="NZ_JAAABJ010000519.1"/>
</dbReference>
<protein>
    <submittedName>
        <fullName evidence="7">Heparinase</fullName>
    </submittedName>
</protein>
<feature type="domain" description="Heparinase II/III-like C-terminal" evidence="5">
    <location>
        <begin position="405"/>
        <end position="575"/>
    </location>
</feature>
<dbReference type="InterPro" id="IPR031680">
    <property type="entry name" value="Hepar_II_III_N"/>
</dbReference>
<keyword evidence="8" id="KW-1185">Reference proteome</keyword>
<accession>A0A845PU64</accession>
<keyword evidence="2" id="KW-0732">Signal</keyword>
<dbReference type="PANTHER" id="PTHR39210:SF1">
    <property type="entry name" value="HEPARIN-SULFATE LYASE"/>
    <property type="match status" value="1"/>
</dbReference>
<dbReference type="AlphaFoldDB" id="A0A845PU64"/>
<dbReference type="Proteomes" id="UP000553459">
    <property type="component" value="Unassembled WGS sequence"/>
</dbReference>
<evidence type="ECO:0000256" key="1">
    <source>
        <dbReference type="ARBA" id="ARBA00004418"/>
    </source>
</evidence>
<dbReference type="Gene3D" id="2.70.98.70">
    <property type="match status" value="1"/>
</dbReference>
<evidence type="ECO:0000259" key="5">
    <source>
        <dbReference type="Pfam" id="PF07940"/>
    </source>
</evidence>
<evidence type="ECO:0000256" key="4">
    <source>
        <dbReference type="ARBA" id="ARBA00023239"/>
    </source>
</evidence>
<dbReference type="GO" id="GO:0016829">
    <property type="term" value="F:lyase activity"/>
    <property type="evidence" value="ECO:0007669"/>
    <property type="project" value="UniProtKB-KW"/>
</dbReference>